<dbReference type="GeneID" id="14403422"/>
<dbReference type="KEGG" id="nou:Natoc_3035"/>
<evidence type="ECO:0000313" key="1">
    <source>
        <dbReference type="EMBL" id="AGB38781.1"/>
    </source>
</evidence>
<dbReference type="AlphaFoldDB" id="L0K1C9"/>
<evidence type="ECO:0000313" key="2">
    <source>
        <dbReference type="Proteomes" id="UP000010878"/>
    </source>
</evidence>
<name>L0K1C9_9EURY</name>
<protein>
    <submittedName>
        <fullName evidence="1">Uncharacterized protein</fullName>
    </submittedName>
</protein>
<dbReference type="OrthoDB" id="351191at2157"/>
<reference evidence="1 2" key="1">
    <citation type="submission" date="2012-11" db="EMBL/GenBank/DDBJ databases">
        <title>FINISHED of Natronococcus occultus SP4, DSM 3396.</title>
        <authorList>
            <consortium name="DOE Joint Genome Institute"/>
            <person name="Eisen J."/>
            <person name="Huntemann M."/>
            <person name="Wei C.-L."/>
            <person name="Han J."/>
            <person name="Detter J.C."/>
            <person name="Han C."/>
            <person name="Tapia R."/>
            <person name="Chen A."/>
            <person name="Kyrpides N."/>
            <person name="Mavromatis K."/>
            <person name="Markowitz V."/>
            <person name="Szeto E."/>
            <person name="Ivanova N."/>
            <person name="Mikhailova N."/>
            <person name="Ovchinnikova G."/>
            <person name="Pagani I."/>
            <person name="Pati A."/>
            <person name="Goodwin L."/>
            <person name="Nordberg H.P."/>
            <person name="Cantor M.N."/>
            <person name="Hua S.X."/>
            <person name="Woyke T."/>
            <person name="Eisen J."/>
            <person name="Klenk H.-P."/>
            <person name="Klenk H.-P."/>
        </authorList>
    </citation>
    <scope>NUCLEOTIDE SEQUENCE [LARGE SCALE GENOMIC DNA]</scope>
    <source>
        <strain evidence="1 2">SP4</strain>
    </source>
</reference>
<keyword evidence="2" id="KW-1185">Reference proteome</keyword>
<gene>
    <name evidence="1" type="ORF">Natoc_3035</name>
</gene>
<dbReference type="HOGENOM" id="CLU_1264595_0_0_2"/>
<sequence>MNTHHIEREIEAHRLILEELSPDEHLGLFLEGVADDRDDWLETLRTTCPRHRYQMADHAYTERGRIALLFCHHALSDLHTTLLSFELERQSQHARWAIDLHSNEKPSDETLERAAERAERLRVLFGDLYVQYHAYEQFAEAVLGVSLETWSETHPDGGSVLGAVREVFEDDYWVELATEDCNEGEVEPGNDSWVTLEEVAAIRYEALRMMWEDAVPDL</sequence>
<dbReference type="Proteomes" id="UP000010878">
    <property type="component" value="Chromosome"/>
</dbReference>
<dbReference type="EMBL" id="CP003929">
    <property type="protein sequence ID" value="AGB38781.1"/>
    <property type="molecule type" value="Genomic_DNA"/>
</dbReference>
<proteinExistence type="predicted"/>
<dbReference type="RefSeq" id="WP_015322220.1">
    <property type="nucleotide sequence ID" value="NC_019974.1"/>
</dbReference>
<accession>L0K1C9</accession>
<organism evidence="1 2">
    <name type="scientific">Natronococcus occultus SP4</name>
    <dbReference type="NCBI Taxonomy" id="694430"/>
    <lineage>
        <taxon>Archaea</taxon>
        <taxon>Methanobacteriati</taxon>
        <taxon>Methanobacteriota</taxon>
        <taxon>Stenosarchaea group</taxon>
        <taxon>Halobacteria</taxon>
        <taxon>Halobacteriales</taxon>
        <taxon>Natrialbaceae</taxon>
        <taxon>Natronococcus</taxon>
    </lineage>
</organism>
<dbReference type="eggNOG" id="arCOG12071">
    <property type="taxonomic scope" value="Archaea"/>
</dbReference>